<evidence type="ECO:0000313" key="2">
    <source>
        <dbReference type="EMBL" id="JAE22080.1"/>
    </source>
</evidence>
<feature type="region of interest" description="Disordered" evidence="1">
    <location>
        <begin position="1"/>
        <end position="38"/>
    </location>
</feature>
<proteinExistence type="predicted"/>
<feature type="compositionally biased region" description="Basic residues" evidence="1">
    <location>
        <begin position="70"/>
        <end position="84"/>
    </location>
</feature>
<organism evidence="2">
    <name type="scientific">Arundo donax</name>
    <name type="common">Giant reed</name>
    <name type="synonym">Donax arundinaceus</name>
    <dbReference type="NCBI Taxonomy" id="35708"/>
    <lineage>
        <taxon>Eukaryota</taxon>
        <taxon>Viridiplantae</taxon>
        <taxon>Streptophyta</taxon>
        <taxon>Embryophyta</taxon>
        <taxon>Tracheophyta</taxon>
        <taxon>Spermatophyta</taxon>
        <taxon>Magnoliopsida</taxon>
        <taxon>Liliopsida</taxon>
        <taxon>Poales</taxon>
        <taxon>Poaceae</taxon>
        <taxon>PACMAD clade</taxon>
        <taxon>Arundinoideae</taxon>
        <taxon>Arundineae</taxon>
        <taxon>Arundo</taxon>
    </lineage>
</organism>
<protein>
    <submittedName>
        <fullName evidence="2">Uncharacterized protein</fullName>
    </submittedName>
</protein>
<evidence type="ECO:0000256" key="1">
    <source>
        <dbReference type="SAM" id="MobiDB-lite"/>
    </source>
</evidence>
<name>A0A0A9GAI4_ARUDO</name>
<feature type="region of interest" description="Disordered" evidence="1">
    <location>
        <begin position="63"/>
        <end position="84"/>
    </location>
</feature>
<accession>A0A0A9GAI4</accession>
<reference evidence="2" key="2">
    <citation type="journal article" date="2015" name="Data Brief">
        <title>Shoot transcriptome of the giant reed, Arundo donax.</title>
        <authorList>
            <person name="Barrero R.A."/>
            <person name="Guerrero F.D."/>
            <person name="Moolhuijzen P."/>
            <person name="Goolsby J.A."/>
            <person name="Tidwell J."/>
            <person name="Bellgard S.E."/>
            <person name="Bellgard M.I."/>
        </authorList>
    </citation>
    <scope>NUCLEOTIDE SEQUENCE</scope>
    <source>
        <tissue evidence="2">Shoot tissue taken approximately 20 cm above the soil surface</tissue>
    </source>
</reference>
<dbReference type="EMBL" id="GBRH01175816">
    <property type="protein sequence ID" value="JAE22080.1"/>
    <property type="molecule type" value="Transcribed_RNA"/>
</dbReference>
<sequence length="84" mass="8965">MEWRPAEAAPRPRRSAAEALSKRSARTRSWRRRTGRGGGVVALGERKASQVEGEVRCCASAACAASSPSHARHAPHASSRRASS</sequence>
<dbReference type="AlphaFoldDB" id="A0A0A9GAI4"/>
<feature type="compositionally biased region" description="Basic residues" evidence="1">
    <location>
        <begin position="23"/>
        <end position="35"/>
    </location>
</feature>
<reference evidence="2" key="1">
    <citation type="submission" date="2014-09" db="EMBL/GenBank/DDBJ databases">
        <authorList>
            <person name="Magalhaes I.L.F."/>
            <person name="Oliveira U."/>
            <person name="Santos F.R."/>
            <person name="Vidigal T.H.D.A."/>
            <person name="Brescovit A.D."/>
            <person name="Santos A.J."/>
        </authorList>
    </citation>
    <scope>NUCLEOTIDE SEQUENCE</scope>
    <source>
        <tissue evidence="2">Shoot tissue taken approximately 20 cm above the soil surface</tissue>
    </source>
</reference>